<evidence type="ECO:0000313" key="2">
    <source>
        <dbReference type="EMBL" id="GAA0764043.1"/>
    </source>
</evidence>
<proteinExistence type="predicted"/>
<accession>A0ABN1KE50</accession>
<gene>
    <name evidence="2" type="ORF">GCM10009107_49700</name>
</gene>
<protein>
    <submittedName>
        <fullName evidence="2">Uncharacterized protein</fullName>
    </submittedName>
</protein>
<feature type="compositionally biased region" description="Polar residues" evidence="1">
    <location>
        <begin position="84"/>
        <end position="94"/>
    </location>
</feature>
<feature type="compositionally biased region" description="Low complexity" evidence="1">
    <location>
        <begin position="20"/>
        <end position="61"/>
    </location>
</feature>
<dbReference type="EMBL" id="BAAAEW010000042">
    <property type="protein sequence ID" value="GAA0764043.1"/>
    <property type="molecule type" value="Genomic_DNA"/>
</dbReference>
<dbReference type="Proteomes" id="UP001500279">
    <property type="component" value="Unassembled WGS sequence"/>
</dbReference>
<comment type="caution">
    <text evidence="2">The sequence shown here is derived from an EMBL/GenBank/DDBJ whole genome shotgun (WGS) entry which is preliminary data.</text>
</comment>
<evidence type="ECO:0000256" key="1">
    <source>
        <dbReference type="SAM" id="MobiDB-lite"/>
    </source>
</evidence>
<organism evidence="2 3">
    <name type="scientific">Ideonella azotifigens</name>
    <dbReference type="NCBI Taxonomy" id="513160"/>
    <lineage>
        <taxon>Bacteria</taxon>
        <taxon>Pseudomonadati</taxon>
        <taxon>Pseudomonadota</taxon>
        <taxon>Betaproteobacteria</taxon>
        <taxon>Burkholderiales</taxon>
        <taxon>Sphaerotilaceae</taxon>
        <taxon>Ideonella</taxon>
    </lineage>
</organism>
<sequence length="111" mass="11558">MAHSRALARATQVATPTQPKPSAASPAHAATPPRLALPPALSPRNAARRQAATAPQPAPRAVVPELPPIKVTIGRIEVRAVTGAPSTPRSTTSAAPRLSLDQYLRNRGGQR</sequence>
<evidence type="ECO:0000313" key="3">
    <source>
        <dbReference type="Proteomes" id="UP001500279"/>
    </source>
</evidence>
<feature type="region of interest" description="Disordered" evidence="1">
    <location>
        <begin position="1"/>
        <end position="62"/>
    </location>
</feature>
<reference evidence="2 3" key="1">
    <citation type="journal article" date="2019" name="Int. J. Syst. Evol. Microbiol.">
        <title>The Global Catalogue of Microorganisms (GCM) 10K type strain sequencing project: providing services to taxonomists for standard genome sequencing and annotation.</title>
        <authorList>
            <consortium name="The Broad Institute Genomics Platform"/>
            <consortium name="The Broad Institute Genome Sequencing Center for Infectious Disease"/>
            <person name="Wu L."/>
            <person name="Ma J."/>
        </authorList>
    </citation>
    <scope>NUCLEOTIDE SEQUENCE [LARGE SCALE GENOMIC DNA]</scope>
    <source>
        <strain evidence="2 3">JCM 15503</strain>
    </source>
</reference>
<keyword evidence="3" id="KW-1185">Reference proteome</keyword>
<feature type="region of interest" description="Disordered" evidence="1">
    <location>
        <begin position="82"/>
        <end position="111"/>
    </location>
</feature>
<name>A0ABN1KE50_9BURK</name>